<proteinExistence type="inferred from homology"/>
<feature type="region of interest" description="Disordered" evidence="4">
    <location>
        <begin position="533"/>
        <end position="555"/>
    </location>
</feature>
<comment type="caution">
    <text evidence="6">The sequence shown here is derived from an EMBL/GenBank/DDBJ whole genome shotgun (WGS) entry which is preliminary data.</text>
</comment>
<name>A0ABR3JGR8_9AGAR</name>
<gene>
    <name evidence="6" type="ORF">HGRIS_003573</name>
</gene>
<dbReference type="PANTHER" id="PTHR48104:SF30">
    <property type="entry name" value="METACASPASE-1"/>
    <property type="match status" value="1"/>
</dbReference>
<dbReference type="PANTHER" id="PTHR48104">
    <property type="entry name" value="METACASPASE-4"/>
    <property type="match status" value="1"/>
</dbReference>
<keyword evidence="3" id="KW-0788">Thiol protease</keyword>
<accession>A0ABR3JGR8</accession>
<evidence type="ECO:0000313" key="7">
    <source>
        <dbReference type="Proteomes" id="UP001556367"/>
    </source>
</evidence>
<dbReference type="Pfam" id="PF00656">
    <property type="entry name" value="Peptidase_C14"/>
    <property type="match status" value="1"/>
</dbReference>
<keyword evidence="3" id="KW-0645">Protease</keyword>
<keyword evidence="3" id="KW-0378">Hydrolase</keyword>
<comment type="similarity">
    <text evidence="1">Belongs to the peptidase C14B family.</text>
</comment>
<keyword evidence="2" id="KW-0053">Apoptosis</keyword>
<protein>
    <recommendedName>
        <fullName evidence="5">Peptidase C14 caspase domain-containing protein</fullName>
    </recommendedName>
</protein>
<sequence length="689" mass="75795">MKPEISPSSISQGPLHENDGFWALVIGINEYEKLESPLKGAVADTEDVVKYLRDTLRVPDRNIKCLHDKEATRQEILRCLTEMVDDSRINPGDAILIYYAGHGAQCRPPQEWPTDAAYIQMICPYNFDPNPVPGDEDAQGILDVVIGKHLSELAEAKLNNITVILDSCYSGSATRGGLLARGVKLSPEYQLHTSAIPDNVSAGTTTRGANGNRKLQYADMGSHVLLAACSERQLAHESQGRGRFTSVLMNYLRSVKDISTLTYEQVVTNLPPLTDARSEPIQSPQCVGSYKSARLFSSRALTQSRGRLLYRVLKLRESIKLEAGQVQGVTEGAIFEVYGTEKPDADLVCTITVEKATDCESVMAGPRDKMSKISWALQVRAGSDAAVDIALDDSADLQPIRDSVARAMEPGSGKCIPRLVGPDHQHEVAIFTRDGNAYFKITDPICVSKKFDLLPRHIPVNATERLCAFPQFAASFFYHLRRPYPTERLSQYVTVEAFELEDTGGATLNPKRVNGQTQNLIREGIMEVTMDPQDAPASARDGDSPEEEFCSDDDEESAGKLYGFKISSSFEQPLYIWIFSFDVGSLEIRSLYEPPSAGNNKTADPSIFSGGSFTAGYGTGDVKPQAYFVTEGLHTEVTYLKVFFSTKYLNLGGIAQPSAFDAPRYSKDMDVPKGSFFTTKTLAIVTHRE</sequence>
<dbReference type="InterPro" id="IPR050452">
    <property type="entry name" value="Metacaspase"/>
</dbReference>
<evidence type="ECO:0000256" key="4">
    <source>
        <dbReference type="SAM" id="MobiDB-lite"/>
    </source>
</evidence>
<dbReference type="Gene3D" id="3.40.50.1460">
    <property type="match status" value="1"/>
</dbReference>
<dbReference type="Proteomes" id="UP001556367">
    <property type="component" value="Unassembled WGS sequence"/>
</dbReference>
<evidence type="ECO:0000256" key="1">
    <source>
        <dbReference type="ARBA" id="ARBA00009005"/>
    </source>
</evidence>
<evidence type="ECO:0000256" key="3">
    <source>
        <dbReference type="ARBA" id="ARBA00022807"/>
    </source>
</evidence>
<evidence type="ECO:0000259" key="5">
    <source>
        <dbReference type="Pfam" id="PF00656"/>
    </source>
</evidence>
<reference evidence="7" key="1">
    <citation type="submission" date="2024-06" db="EMBL/GenBank/DDBJ databases">
        <title>Multi-omics analyses provide insights into the biosynthesis of the anticancer antibiotic pleurotin in Hohenbuehelia grisea.</title>
        <authorList>
            <person name="Weaver J.A."/>
            <person name="Alberti F."/>
        </authorList>
    </citation>
    <scope>NUCLEOTIDE SEQUENCE [LARGE SCALE GENOMIC DNA]</scope>
    <source>
        <strain evidence="7">T-177</strain>
    </source>
</reference>
<dbReference type="SUPFAM" id="SSF52129">
    <property type="entry name" value="Caspase-like"/>
    <property type="match status" value="1"/>
</dbReference>
<dbReference type="EMBL" id="JASNQZ010000007">
    <property type="protein sequence ID" value="KAL0954613.1"/>
    <property type="molecule type" value="Genomic_DNA"/>
</dbReference>
<dbReference type="InterPro" id="IPR029030">
    <property type="entry name" value="Caspase-like_dom_sf"/>
</dbReference>
<evidence type="ECO:0000256" key="2">
    <source>
        <dbReference type="ARBA" id="ARBA00022703"/>
    </source>
</evidence>
<feature type="compositionally biased region" description="Acidic residues" evidence="4">
    <location>
        <begin position="544"/>
        <end position="555"/>
    </location>
</feature>
<dbReference type="InterPro" id="IPR011600">
    <property type="entry name" value="Pept_C14_caspase"/>
</dbReference>
<evidence type="ECO:0000313" key="6">
    <source>
        <dbReference type="EMBL" id="KAL0954613.1"/>
    </source>
</evidence>
<organism evidence="6 7">
    <name type="scientific">Hohenbuehelia grisea</name>
    <dbReference type="NCBI Taxonomy" id="104357"/>
    <lineage>
        <taxon>Eukaryota</taxon>
        <taxon>Fungi</taxon>
        <taxon>Dikarya</taxon>
        <taxon>Basidiomycota</taxon>
        <taxon>Agaricomycotina</taxon>
        <taxon>Agaricomycetes</taxon>
        <taxon>Agaricomycetidae</taxon>
        <taxon>Agaricales</taxon>
        <taxon>Pleurotineae</taxon>
        <taxon>Pleurotaceae</taxon>
        <taxon>Hohenbuehelia</taxon>
    </lineage>
</organism>
<feature type="domain" description="Peptidase C14 caspase" evidence="5">
    <location>
        <begin position="22"/>
        <end position="269"/>
    </location>
</feature>
<keyword evidence="7" id="KW-1185">Reference proteome</keyword>